<name>A0AAE0WDI2_9BIVA</name>
<evidence type="ECO:0000313" key="3">
    <source>
        <dbReference type="Proteomes" id="UP001195483"/>
    </source>
</evidence>
<gene>
    <name evidence="2" type="ORF">CHS0354_028071</name>
</gene>
<keyword evidence="3" id="KW-1185">Reference proteome</keyword>
<accession>A0AAE0WDI2</accession>
<sequence length="124" mass="14231">MELPGTIKGRADDLNSGEPVLTKSPPLTGHKSIWGGVVFVREDKSTEARFDITKHDLRRNESLMMLDDGSFEITESSARHVSTHCTAIWEEDMYPATSCAHKENLYYSRRHNYHIEGCFEFRHC</sequence>
<proteinExistence type="predicted"/>
<dbReference type="AlphaFoldDB" id="A0AAE0WDI2"/>
<reference evidence="2" key="1">
    <citation type="journal article" date="2021" name="Genome Biol. Evol.">
        <title>A High-Quality Reference Genome for a Parasitic Bivalve with Doubly Uniparental Inheritance (Bivalvia: Unionida).</title>
        <authorList>
            <person name="Smith C.H."/>
        </authorList>
    </citation>
    <scope>NUCLEOTIDE SEQUENCE</scope>
    <source>
        <strain evidence="2">CHS0354</strain>
    </source>
</reference>
<reference evidence="2" key="2">
    <citation type="journal article" date="2021" name="Genome Biol. Evol.">
        <title>Developing a high-quality reference genome for a parasitic bivalve with doubly uniparental inheritance (Bivalvia: Unionida).</title>
        <authorList>
            <person name="Smith C.H."/>
        </authorList>
    </citation>
    <scope>NUCLEOTIDE SEQUENCE</scope>
    <source>
        <strain evidence="2">CHS0354</strain>
        <tissue evidence="2">Mantle</tissue>
    </source>
</reference>
<dbReference type="Proteomes" id="UP001195483">
    <property type="component" value="Unassembled WGS sequence"/>
</dbReference>
<reference evidence="2" key="3">
    <citation type="submission" date="2023-05" db="EMBL/GenBank/DDBJ databases">
        <authorList>
            <person name="Smith C.H."/>
        </authorList>
    </citation>
    <scope>NUCLEOTIDE SEQUENCE</scope>
    <source>
        <strain evidence="2">CHS0354</strain>
        <tissue evidence="2">Mantle</tissue>
    </source>
</reference>
<evidence type="ECO:0000313" key="2">
    <source>
        <dbReference type="EMBL" id="KAK3610681.1"/>
    </source>
</evidence>
<feature type="region of interest" description="Disordered" evidence="1">
    <location>
        <begin position="1"/>
        <end position="29"/>
    </location>
</feature>
<dbReference type="EMBL" id="JAEAOA010001692">
    <property type="protein sequence ID" value="KAK3610681.1"/>
    <property type="molecule type" value="Genomic_DNA"/>
</dbReference>
<organism evidence="2 3">
    <name type="scientific">Potamilus streckersoni</name>
    <dbReference type="NCBI Taxonomy" id="2493646"/>
    <lineage>
        <taxon>Eukaryota</taxon>
        <taxon>Metazoa</taxon>
        <taxon>Spiralia</taxon>
        <taxon>Lophotrochozoa</taxon>
        <taxon>Mollusca</taxon>
        <taxon>Bivalvia</taxon>
        <taxon>Autobranchia</taxon>
        <taxon>Heteroconchia</taxon>
        <taxon>Palaeoheterodonta</taxon>
        <taxon>Unionida</taxon>
        <taxon>Unionoidea</taxon>
        <taxon>Unionidae</taxon>
        <taxon>Ambleminae</taxon>
        <taxon>Lampsilini</taxon>
        <taxon>Potamilus</taxon>
    </lineage>
</organism>
<comment type="caution">
    <text evidence="2">The sequence shown here is derived from an EMBL/GenBank/DDBJ whole genome shotgun (WGS) entry which is preliminary data.</text>
</comment>
<protein>
    <submittedName>
        <fullName evidence="2">Uncharacterized protein</fullName>
    </submittedName>
</protein>
<evidence type="ECO:0000256" key="1">
    <source>
        <dbReference type="SAM" id="MobiDB-lite"/>
    </source>
</evidence>